<evidence type="ECO:0000313" key="1">
    <source>
        <dbReference type="EMBL" id="JAH16515.1"/>
    </source>
</evidence>
<proteinExistence type="predicted"/>
<sequence>MWKDWNCVKFSTTLKKSMKPMPDVLFHILFT</sequence>
<accession>A0A0E9QJJ0</accession>
<reference evidence="1" key="2">
    <citation type="journal article" date="2015" name="Fish Shellfish Immunol.">
        <title>Early steps in the European eel (Anguilla anguilla)-Vibrio vulnificus interaction in the gills: Role of the RtxA13 toxin.</title>
        <authorList>
            <person name="Callol A."/>
            <person name="Pajuelo D."/>
            <person name="Ebbesson L."/>
            <person name="Teles M."/>
            <person name="MacKenzie S."/>
            <person name="Amaro C."/>
        </authorList>
    </citation>
    <scope>NUCLEOTIDE SEQUENCE</scope>
</reference>
<organism evidence="1">
    <name type="scientific">Anguilla anguilla</name>
    <name type="common">European freshwater eel</name>
    <name type="synonym">Muraena anguilla</name>
    <dbReference type="NCBI Taxonomy" id="7936"/>
    <lineage>
        <taxon>Eukaryota</taxon>
        <taxon>Metazoa</taxon>
        <taxon>Chordata</taxon>
        <taxon>Craniata</taxon>
        <taxon>Vertebrata</taxon>
        <taxon>Euteleostomi</taxon>
        <taxon>Actinopterygii</taxon>
        <taxon>Neopterygii</taxon>
        <taxon>Teleostei</taxon>
        <taxon>Anguilliformes</taxon>
        <taxon>Anguillidae</taxon>
        <taxon>Anguilla</taxon>
    </lineage>
</organism>
<dbReference type="EMBL" id="GBXM01092062">
    <property type="protein sequence ID" value="JAH16515.1"/>
    <property type="molecule type" value="Transcribed_RNA"/>
</dbReference>
<protein>
    <submittedName>
        <fullName evidence="1">Uncharacterized protein</fullName>
    </submittedName>
</protein>
<reference evidence="1" key="1">
    <citation type="submission" date="2014-11" db="EMBL/GenBank/DDBJ databases">
        <authorList>
            <person name="Amaro Gonzalez C."/>
        </authorList>
    </citation>
    <scope>NUCLEOTIDE SEQUENCE</scope>
</reference>
<dbReference type="AlphaFoldDB" id="A0A0E9QJJ0"/>
<name>A0A0E9QJJ0_ANGAN</name>